<reference evidence="3" key="1">
    <citation type="submission" date="2022-06" db="EMBL/GenBank/DDBJ databases">
        <title>Whole genome shotgun sequencing (WGS) of Rathayibacter sp. ZW T2_19, isolated from stored onions (Allium cepa).</title>
        <authorList>
            <person name="Stoll D.A."/>
            <person name="Huch M."/>
        </authorList>
    </citation>
    <scope>NUCLEOTIDE SEQUENCE</scope>
    <source>
        <strain evidence="3">ZW T2_19</strain>
    </source>
</reference>
<gene>
    <name evidence="3" type="ORF">NB037_11145</name>
</gene>
<feature type="transmembrane region" description="Helical" evidence="2">
    <location>
        <begin position="117"/>
        <end position="136"/>
    </location>
</feature>
<accession>A0A9X2ITW9</accession>
<keyword evidence="2" id="KW-0472">Membrane</keyword>
<feature type="transmembrane region" description="Helical" evidence="2">
    <location>
        <begin position="237"/>
        <end position="258"/>
    </location>
</feature>
<keyword evidence="4" id="KW-1185">Reference proteome</keyword>
<dbReference type="Pfam" id="PF06772">
    <property type="entry name" value="LtrA"/>
    <property type="match status" value="1"/>
</dbReference>
<feature type="transmembrane region" description="Helical" evidence="2">
    <location>
        <begin position="279"/>
        <end position="300"/>
    </location>
</feature>
<organism evidence="3 4">
    <name type="scientific">Rathayibacter rubneri</name>
    <dbReference type="NCBI Taxonomy" id="2950106"/>
    <lineage>
        <taxon>Bacteria</taxon>
        <taxon>Bacillati</taxon>
        <taxon>Actinomycetota</taxon>
        <taxon>Actinomycetes</taxon>
        <taxon>Micrococcales</taxon>
        <taxon>Microbacteriaceae</taxon>
        <taxon>Rathayibacter</taxon>
    </lineage>
</organism>
<feature type="transmembrane region" description="Helical" evidence="2">
    <location>
        <begin position="344"/>
        <end position="361"/>
    </location>
</feature>
<dbReference type="EMBL" id="JAMRYM010000044">
    <property type="protein sequence ID" value="MCM6762973.1"/>
    <property type="molecule type" value="Genomic_DNA"/>
</dbReference>
<sequence length="428" mass="45075">MTGAVLPLVVRMRPRSVDEQHRAASPLELLVDLTFVVAIAQIVQQLAHAVEEGHAAETLLPFGMVFFAIWWAWMNFTWFASGYDTDDVPYRLLTLAQMAGVLVLAAGVPSAFEAGDFTAITVGYAVMRLALVAQWVRVAMSSPADRRSALRSAVGFTLVQAGWLLRLLLPEQTGVASFVLLAALELCVPLYAARAGEPSWHPHHIAERYGLFTIILLGEGVLAAVTGMQRSLAERGVSSPLVLVSLAALVLVFALWWLSYLHPSGELLEARRSLSYRWGYAHFLVFAALAALGSGLEASVAATAGHLEVSEVVLGAAVAVPVAAYLLLMWLVHAPLGSRQPLHAGVVLPAAAAVLAAPALAPSIGPGGAVAVIAVVCAGLVAVVIGRERARRRRSAEERSGAAVDVPADERLGAAADVSTDGTGRTSG</sequence>
<dbReference type="AlphaFoldDB" id="A0A9X2ITW9"/>
<feature type="transmembrane region" description="Helical" evidence="2">
    <location>
        <begin position="367"/>
        <end position="385"/>
    </location>
</feature>
<feature type="transmembrane region" description="Helical" evidence="2">
    <location>
        <begin position="92"/>
        <end position="111"/>
    </location>
</feature>
<feature type="transmembrane region" description="Helical" evidence="2">
    <location>
        <begin position="29"/>
        <end position="47"/>
    </location>
</feature>
<dbReference type="PANTHER" id="PTHR36840:SF1">
    <property type="entry name" value="BLL5714 PROTEIN"/>
    <property type="match status" value="1"/>
</dbReference>
<evidence type="ECO:0000313" key="3">
    <source>
        <dbReference type="EMBL" id="MCM6762973.1"/>
    </source>
</evidence>
<name>A0A9X2ITW9_9MICO</name>
<evidence type="ECO:0000313" key="4">
    <source>
        <dbReference type="Proteomes" id="UP001155240"/>
    </source>
</evidence>
<evidence type="ECO:0000256" key="2">
    <source>
        <dbReference type="SAM" id="Phobius"/>
    </source>
</evidence>
<dbReference type="Proteomes" id="UP001155240">
    <property type="component" value="Unassembled WGS sequence"/>
</dbReference>
<keyword evidence="2" id="KW-0812">Transmembrane</keyword>
<feature type="transmembrane region" description="Helical" evidence="2">
    <location>
        <begin position="312"/>
        <end position="332"/>
    </location>
</feature>
<dbReference type="RefSeq" id="WP_251945734.1">
    <property type="nucleotide sequence ID" value="NZ_JAMRYM010000044.1"/>
</dbReference>
<dbReference type="InterPro" id="IPR010640">
    <property type="entry name" value="Low_temperature_requirement_A"/>
</dbReference>
<feature type="region of interest" description="Disordered" evidence="1">
    <location>
        <begin position="394"/>
        <end position="428"/>
    </location>
</feature>
<evidence type="ECO:0000256" key="1">
    <source>
        <dbReference type="SAM" id="MobiDB-lite"/>
    </source>
</evidence>
<feature type="transmembrane region" description="Helical" evidence="2">
    <location>
        <begin position="205"/>
        <end position="225"/>
    </location>
</feature>
<feature type="transmembrane region" description="Helical" evidence="2">
    <location>
        <begin position="148"/>
        <end position="169"/>
    </location>
</feature>
<feature type="transmembrane region" description="Helical" evidence="2">
    <location>
        <begin position="59"/>
        <end position="80"/>
    </location>
</feature>
<proteinExistence type="predicted"/>
<protein>
    <submittedName>
        <fullName evidence="3">Low temperature requirement protein A</fullName>
    </submittedName>
</protein>
<feature type="transmembrane region" description="Helical" evidence="2">
    <location>
        <begin position="175"/>
        <end position="193"/>
    </location>
</feature>
<keyword evidence="2" id="KW-1133">Transmembrane helix</keyword>
<comment type="caution">
    <text evidence="3">The sequence shown here is derived from an EMBL/GenBank/DDBJ whole genome shotgun (WGS) entry which is preliminary data.</text>
</comment>
<dbReference type="PANTHER" id="PTHR36840">
    <property type="entry name" value="BLL5714 PROTEIN"/>
    <property type="match status" value="1"/>
</dbReference>